<feature type="non-terminal residue" evidence="2">
    <location>
        <position position="136"/>
    </location>
</feature>
<feature type="region of interest" description="Disordered" evidence="1">
    <location>
        <begin position="61"/>
        <end position="85"/>
    </location>
</feature>
<feature type="compositionally biased region" description="Polar residues" evidence="1">
    <location>
        <begin position="61"/>
        <end position="70"/>
    </location>
</feature>
<keyword evidence="3" id="KW-1185">Reference proteome</keyword>
<dbReference type="Proteomes" id="UP000723463">
    <property type="component" value="Unassembled WGS sequence"/>
</dbReference>
<protein>
    <submittedName>
        <fullName evidence="2">Uncharacterized protein</fullName>
    </submittedName>
</protein>
<feature type="compositionally biased region" description="Basic and acidic residues" evidence="1">
    <location>
        <begin position="71"/>
        <end position="83"/>
    </location>
</feature>
<organism evidence="2 3">
    <name type="scientific">Mortierella hygrophila</name>
    <dbReference type="NCBI Taxonomy" id="979708"/>
    <lineage>
        <taxon>Eukaryota</taxon>
        <taxon>Fungi</taxon>
        <taxon>Fungi incertae sedis</taxon>
        <taxon>Mucoromycota</taxon>
        <taxon>Mortierellomycotina</taxon>
        <taxon>Mortierellomycetes</taxon>
        <taxon>Mortierellales</taxon>
        <taxon>Mortierellaceae</taxon>
        <taxon>Mortierella</taxon>
    </lineage>
</organism>
<gene>
    <name evidence="2" type="ORF">EC957_010879</name>
</gene>
<dbReference type="EMBL" id="JAAAXW010000701">
    <property type="protein sequence ID" value="KAF9536470.1"/>
    <property type="molecule type" value="Genomic_DNA"/>
</dbReference>
<name>A0A9P6EWD9_9FUNG</name>
<reference evidence="2" key="1">
    <citation type="journal article" date="2020" name="Fungal Divers.">
        <title>Resolving the Mortierellaceae phylogeny through synthesis of multi-gene phylogenetics and phylogenomics.</title>
        <authorList>
            <person name="Vandepol N."/>
            <person name="Liber J."/>
            <person name="Desiro A."/>
            <person name="Na H."/>
            <person name="Kennedy M."/>
            <person name="Barry K."/>
            <person name="Grigoriev I.V."/>
            <person name="Miller A.N."/>
            <person name="O'Donnell K."/>
            <person name="Stajich J.E."/>
            <person name="Bonito G."/>
        </authorList>
    </citation>
    <scope>NUCLEOTIDE SEQUENCE</scope>
    <source>
        <strain evidence="2">NRRL 2591</strain>
    </source>
</reference>
<dbReference type="AlphaFoldDB" id="A0A9P6EWD9"/>
<sequence length="136" mass="15401">MTVNKPQESAIEALRIELAAVSLELRSTQLDLMDANDGLASTQEELEDTLAKLDETQLELQNTRDALTNSERARQEANRDRILTRPPRQQEVFVVLKFRSPQPLPVGGYRLFTLQQKAVDRTLNQFKADNPELLVG</sequence>
<evidence type="ECO:0000313" key="2">
    <source>
        <dbReference type="EMBL" id="KAF9536470.1"/>
    </source>
</evidence>
<proteinExistence type="predicted"/>
<evidence type="ECO:0000313" key="3">
    <source>
        <dbReference type="Proteomes" id="UP000723463"/>
    </source>
</evidence>
<evidence type="ECO:0000256" key="1">
    <source>
        <dbReference type="SAM" id="MobiDB-lite"/>
    </source>
</evidence>
<accession>A0A9P6EWD9</accession>
<comment type="caution">
    <text evidence="2">The sequence shown here is derived from an EMBL/GenBank/DDBJ whole genome shotgun (WGS) entry which is preliminary data.</text>
</comment>